<sequence>MPHCVFFALVSPSPSDNTLHELLPKPRWSSTVGRLFKGGFGRFSLGQAKPSLSDQNVLLVLSMTLRYAAMRACLPARVMGSTEQE</sequence>
<reference evidence="1" key="1">
    <citation type="submission" date="2022-06" db="EMBL/GenBank/DDBJ databases">
        <title>Uncovering the hologenomic basis of an extraordinary plant invasion.</title>
        <authorList>
            <person name="Bieker V.C."/>
            <person name="Martin M.D."/>
            <person name="Gilbert T."/>
            <person name="Hodgins K."/>
            <person name="Battlay P."/>
            <person name="Petersen B."/>
            <person name="Wilson J."/>
        </authorList>
    </citation>
    <scope>NUCLEOTIDE SEQUENCE</scope>
    <source>
        <strain evidence="1">AA19_3_7</strain>
        <tissue evidence="1">Leaf</tissue>
    </source>
</reference>
<keyword evidence="2" id="KW-1185">Reference proteome</keyword>
<proteinExistence type="predicted"/>
<dbReference type="Proteomes" id="UP001206925">
    <property type="component" value="Unassembled WGS sequence"/>
</dbReference>
<protein>
    <submittedName>
        <fullName evidence="1">Uncharacterized protein</fullName>
    </submittedName>
</protein>
<name>A0AAD5CUT2_AMBAR</name>
<accession>A0AAD5CUT2</accession>
<dbReference type="AlphaFoldDB" id="A0AAD5CUT2"/>
<dbReference type="EMBL" id="JAMZMK010006699">
    <property type="protein sequence ID" value="KAI7747735.1"/>
    <property type="molecule type" value="Genomic_DNA"/>
</dbReference>
<organism evidence="1 2">
    <name type="scientific">Ambrosia artemisiifolia</name>
    <name type="common">Common ragweed</name>
    <dbReference type="NCBI Taxonomy" id="4212"/>
    <lineage>
        <taxon>Eukaryota</taxon>
        <taxon>Viridiplantae</taxon>
        <taxon>Streptophyta</taxon>
        <taxon>Embryophyta</taxon>
        <taxon>Tracheophyta</taxon>
        <taxon>Spermatophyta</taxon>
        <taxon>Magnoliopsida</taxon>
        <taxon>eudicotyledons</taxon>
        <taxon>Gunneridae</taxon>
        <taxon>Pentapetalae</taxon>
        <taxon>asterids</taxon>
        <taxon>campanulids</taxon>
        <taxon>Asterales</taxon>
        <taxon>Asteraceae</taxon>
        <taxon>Asteroideae</taxon>
        <taxon>Heliantheae alliance</taxon>
        <taxon>Heliantheae</taxon>
        <taxon>Ambrosia</taxon>
    </lineage>
</organism>
<gene>
    <name evidence="1" type="ORF">M8C21_024751</name>
</gene>
<comment type="caution">
    <text evidence="1">The sequence shown here is derived from an EMBL/GenBank/DDBJ whole genome shotgun (WGS) entry which is preliminary data.</text>
</comment>
<evidence type="ECO:0000313" key="1">
    <source>
        <dbReference type="EMBL" id="KAI7747735.1"/>
    </source>
</evidence>
<evidence type="ECO:0000313" key="2">
    <source>
        <dbReference type="Proteomes" id="UP001206925"/>
    </source>
</evidence>